<evidence type="ECO:0000256" key="5">
    <source>
        <dbReference type="ARBA" id="ARBA00022679"/>
    </source>
</evidence>
<evidence type="ECO:0000256" key="17">
    <source>
        <dbReference type="PIRSR" id="PIRSR600829-3"/>
    </source>
</evidence>
<dbReference type="GO" id="GO:0005886">
    <property type="term" value="C:plasma membrane"/>
    <property type="evidence" value="ECO:0007669"/>
    <property type="project" value="UniProtKB-SubCell"/>
</dbReference>
<dbReference type="Proteomes" id="UP000243591">
    <property type="component" value="Chromosome"/>
</dbReference>
<gene>
    <name evidence="20" type="ORF">CNY62_09680</name>
</gene>
<dbReference type="AlphaFoldDB" id="A0A291C1A0"/>
<proteinExistence type="inferred from homology"/>
<comment type="cofactor">
    <cofactor evidence="18">
        <name>Mg(2+)</name>
        <dbReference type="ChEBI" id="CHEBI:18420"/>
    </cofactor>
    <text evidence="18">Mn(2+), Zn(2+), Cd(2+) and Co(2+) support activity to lesser extents.</text>
</comment>
<feature type="transmembrane region" description="Helical" evidence="19">
    <location>
        <begin position="66"/>
        <end position="91"/>
    </location>
</feature>
<dbReference type="GO" id="GO:0016301">
    <property type="term" value="F:kinase activity"/>
    <property type="evidence" value="ECO:0007669"/>
    <property type="project" value="UniProtKB-KW"/>
</dbReference>
<evidence type="ECO:0000256" key="1">
    <source>
        <dbReference type="ARBA" id="ARBA00004651"/>
    </source>
</evidence>
<evidence type="ECO:0000256" key="16">
    <source>
        <dbReference type="PIRSR" id="PIRSR600829-2"/>
    </source>
</evidence>
<dbReference type="OrthoDB" id="9789934at2"/>
<keyword evidence="6 19" id="KW-0812">Transmembrane</keyword>
<protein>
    <submittedName>
        <fullName evidence="20">Diacylglycerol kinase</fullName>
    </submittedName>
</protein>
<dbReference type="InterPro" id="IPR036945">
    <property type="entry name" value="DAGK_sf"/>
</dbReference>
<evidence type="ECO:0000256" key="12">
    <source>
        <dbReference type="ARBA" id="ARBA00023136"/>
    </source>
</evidence>
<evidence type="ECO:0000256" key="11">
    <source>
        <dbReference type="ARBA" id="ARBA00023098"/>
    </source>
</evidence>
<keyword evidence="14" id="KW-1208">Phospholipid metabolism</keyword>
<dbReference type="KEGG" id="bths:CNY62_09680"/>
<feature type="binding site" evidence="17">
    <location>
        <begin position="64"/>
        <end position="65"/>
    </location>
    <ligand>
        <name>ATP</name>
        <dbReference type="ChEBI" id="CHEBI:30616"/>
    </ligand>
</feature>
<keyword evidence="9 17" id="KW-0067">ATP-binding</keyword>
<evidence type="ECO:0000256" key="2">
    <source>
        <dbReference type="ARBA" id="ARBA00005967"/>
    </source>
</evidence>
<comment type="subcellular location">
    <subcellularLocation>
        <location evidence="1">Cell membrane</location>
        <topology evidence="1">Multi-pass membrane protein</topology>
    </subcellularLocation>
</comment>
<keyword evidence="8 20" id="KW-0418">Kinase</keyword>
<keyword evidence="18" id="KW-0460">Magnesium</keyword>
<feature type="binding site" evidence="17">
    <location>
        <position position="46"/>
    </location>
    <ligand>
        <name>ATP</name>
        <dbReference type="ChEBI" id="CHEBI:30616"/>
    </ligand>
</feature>
<dbReference type="InterPro" id="IPR033717">
    <property type="entry name" value="UDPK"/>
</dbReference>
<evidence type="ECO:0000256" key="7">
    <source>
        <dbReference type="ARBA" id="ARBA00022741"/>
    </source>
</evidence>
<evidence type="ECO:0000313" key="20">
    <source>
        <dbReference type="EMBL" id="ATF27267.1"/>
    </source>
</evidence>
<evidence type="ECO:0000313" key="21">
    <source>
        <dbReference type="Proteomes" id="UP000243591"/>
    </source>
</evidence>
<keyword evidence="18" id="KW-0479">Metal-binding</keyword>
<keyword evidence="11" id="KW-0443">Lipid metabolism</keyword>
<reference evidence="20 21" key="1">
    <citation type="submission" date="2017-09" db="EMBL/GenBank/DDBJ databases">
        <title>Complete Genome Sequences of Two Strains of the Meat Spoilage Bacterium Brochothrix thermosphacta Isolated from Ground Chicken.</title>
        <authorList>
            <person name="Paoli G.C."/>
            <person name="Wijey C."/>
            <person name="Chen C.-Y."/>
            <person name="Nguyen L."/>
            <person name="Yan X."/>
            <person name="Irwin P.L."/>
        </authorList>
    </citation>
    <scope>NUCLEOTIDE SEQUENCE [LARGE SCALE GENOMIC DNA]</scope>
    <source>
        <strain evidence="20 21">BI</strain>
    </source>
</reference>
<evidence type="ECO:0000256" key="3">
    <source>
        <dbReference type="ARBA" id="ARBA00022475"/>
    </source>
</evidence>
<evidence type="ECO:0000256" key="9">
    <source>
        <dbReference type="ARBA" id="ARBA00022840"/>
    </source>
</evidence>
<dbReference type="GO" id="GO:0008654">
    <property type="term" value="P:phospholipid biosynthetic process"/>
    <property type="evidence" value="ECO:0007669"/>
    <property type="project" value="UniProtKB-KW"/>
</dbReference>
<feature type="binding site" evidence="18">
    <location>
        <position position="46"/>
    </location>
    <ligand>
        <name>a divalent metal cation</name>
        <dbReference type="ChEBI" id="CHEBI:60240"/>
    </ligand>
</feature>
<keyword evidence="7 17" id="KW-0547">Nucleotide-binding</keyword>
<accession>A0A291C1A0</accession>
<evidence type="ECO:0000256" key="14">
    <source>
        <dbReference type="ARBA" id="ARBA00023264"/>
    </source>
</evidence>
<keyword evidence="3" id="KW-1003">Cell membrane</keyword>
<evidence type="ECO:0000256" key="15">
    <source>
        <dbReference type="PIRSR" id="PIRSR600829-1"/>
    </source>
</evidence>
<evidence type="ECO:0000256" key="10">
    <source>
        <dbReference type="ARBA" id="ARBA00022989"/>
    </source>
</evidence>
<evidence type="ECO:0000256" key="4">
    <source>
        <dbReference type="ARBA" id="ARBA00022516"/>
    </source>
</evidence>
<sequence length="96" mass="10569">MKVHCLASVLIVIFGLFFSLKQTEWLFLVIAITSVIFAEMVNTACERIVDLCTSEYNELAKQAKDIAAGAVLITTIGAVITGSVIFIPYLIEWLTN</sequence>
<keyword evidence="13" id="KW-0594">Phospholipid biosynthesis</keyword>
<dbReference type="GO" id="GO:0005524">
    <property type="term" value="F:ATP binding"/>
    <property type="evidence" value="ECO:0007669"/>
    <property type="project" value="UniProtKB-KW"/>
</dbReference>
<evidence type="ECO:0000256" key="19">
    <source>
        <dbReference type="SAM" id="Phobius"/>
    </source>
</evidence>
<feature type="active site" description="Proton acceptor" evidence="15">
    <location>
        <position position="39"/>
    </location>
</feature>
<feature type="binding site" evidence="16">
    <location>
        <position position="39"/>
    </location>
    <ligand>
        <name>substrate</name>
    </ligand>
</feature>
<name>A0A291C1A0_BROTH</name>
<dbReference type="GO" id="GO:0046872">
    <property type="term" value="F:metal ion binding"/>
    <property type="evidence" value="ECO:0007669"/>
    <property type="project" value="UniProtKB-KW"/>
</dbReference>
<keyword evidence="5" id="KW-0808">Transferase</keyword>
<dbReference type="Pfam" id="PF01219">
    <property type="entry name" value="DAGK_prokar"/>
    <property type="match status" value="1"/>
</dbReference>
<keyword evidence="10 19" id="KW-1133">Transmembrane helix</keyword>
<evidence type="ECO:0000256" key="6">
    <source>
        <dbReference type="ARBA" id="ARBA00022692"/>
    </source>
</evidence>
<dbReference type="CDD" id="cd14265">
    <property type="entry name" value="UDPK_IM_like"/>
    <property type="match status" value="1"/>
</dbReference>
<evidence type="ECO:0000256" key="8">
    <source>
        <dbReference type="ARBA" id="ARBA00022777"/>
    </source>
</evidence>
<dbReference type="EMBL" id="CP023483">
    <property type="protein sequence ID" value="ATF27267.1"/>
    <property type="molecule type" value="Genomic_DNA"/>
</dbReference>
<comment type="similarity">
    <text evidence="2">Belongs to the bacterial diacylglycerol kinase family.</text>
</comment>
<dbReference type="STRING" id="2756.BFR44_11115"/>
<dbReference type="PANTHER" id="PTHR34299">
    <property type="entry name" value="DIACYLGLYCEROL KINASE"/>
    <property type="match status" value="1"/>
</dbReference>
<evidence type="ECO:0000256" key="13">
    <source>
        <dbReference type="ARBA" id="ARBA00023209"/>
    </source>
</evidence>
<evidence type="ECO:0000256" key="18">
    <source>
        <dbReference type="PIRSR" id="PIRSR600829-4"/>
    </source>
</evidence>
<dbReference type="PANTHER" id="PTHR34299:SF1">
    <property type="entry name" value="DIACYLGLYCEROL KINASE"/>
    <property type="match status" value="1"/>
</dbReference>
<organism evidence="20 21">
    <name type="scientific">Brochothrix thermosphacta</name>
    <name type="common">Microbacterium thermosphactum</name>
    <dbReference type="NCBI Taxonomy" id="2756"/>
    <lineage>
        <taxon>Bacteria</taxon>
        <taxon>Bacillati</taxon>
        <taxon>Bacillota</taxon>
        <taxon>Bacilli</taxon>
        <taxon>Bacillales</taxon>
        <taxon>Listeriaceae</taxon>
        <taxon>Brochothrix</taxon>
    </lineage>
</organism>
<keyword evidence="4" id="KW-0444">Lipid biosynthesis</keyword>
<dbReference type="InterPro" id="IPR000829">
    <property type="entry name" value="DAGK"/>
</dbReference>
<dbReference type="Gene3D" id="1.10.287.3610">
    <property type="match status" value="1"/>
</dbReference>
<keyword evidence="21" id="KW-1185">Reference proteome</keyword>
<keyword evidence="12 19" id="KW-0472">Membrane</keyword>